<dbReference type="EMBL" id="LCYA01000128">
    <property type="protein sequence ID" value="KWV85528.1"/>
    <property type="molecule type" value="Genomic_DNA"/>
</dbReference>
<comment type="caution">
    <text evidence="2">The sequence shown here is derived from an EMBL/GenBank/DDBJ whole genome shotgun (WGS) entry which is preliminary data.</text>
</comment>
<dbReference type="Proteomes" id="UP000061348">
    <property type="component" value="Unassembled WGS sequence"/>
</dbReference>
<evidence type="ECO:0008006" key="6">
    <source>
        <dbReference type="Google" id="ProtNLM"/>
    </source>
</evidence>
<dbReference type="Proteomes" id="UP000239731">
    <property type="component" value="Unassembled WGS sequence"/>
</dbReference>
<evidence type="ECO:0000313" key="2">
    <source>
        <dbReference type="EMBL" id="KWV85528.1"/>
    </source>
</evidence>
<dbReference type="AlphaFoldDB" id="A0A120G6E1"/>
<evidence type="ECO:0000256" key="1">
    <source>
        <dbReference type="SAM" id="MobiDB-lite"/>
    </source>
</evidence>
<proteinExistence type="predicted"/>
<gene>
    <name evidence="3" type="ORF">C7A10_20215</name>
    <name evidence="2" type="ORF">PFLmoz3_04773</name>
</gene>
<reference evidence="3 5" key="2">
    <citation type="submission" date="2018-03" db="EMBL/GenBank/DDBJ databases">
        <title>Blue discolouration in mozzarella cheese caused by Pseudomonas fluorescens.</title>
        <authorList>
            <person name="Chiesa F."/>
            <person name="Dalmasso A."/>
            <person name="Lomonaco S."/>
        </authorList>
    </citation>
    <scope>NUCLEOTIDE SEQUENCE [LARGE SCALE GENOMIC DNA]</scope>
    <source>
        <strain evidence="3 5">11293</strain>
    </source>
</reference>
<dbReference type="PATRIC" id="fig|294.194.peg.5291"/>
<dbReference type="InterPro" id="IPR027417">
    <property type="entry name" value="P-loop_NTPase"/>
</dbReference>
<evidence type="ECO:0000313" key="4">
    <source>
        <dbReference type="Proteomes" id="UP000061348"/>
    </source>
</evidence>
<dbReference type="RefSeq" id="WP_060764928.1">
    <property type="nucleotide sequence ID" value="NZ_LCYA01000128.1"/>
</dbReference>
<dbReference type="SUPFAM" id="SSF52540">
    <property type="entry name" value="P-loop containing nucleoside triphosphate hydrolases"/>
    <property type="match status" value="1"/>
</dbReference>
<organism evidence="2 4">
    <name type="scientific">Pseudomonas fluorescens</name>
    <dbReference type="NCBI Taxonomy" id="294"/>
    <lineage>
        <taxon>Bacteria</taxon>
        <taxon>Pseudomonadati</taxon>
        <taxon>Pseudomonadota</taxon>
        <taxon>Gammaproteobacteria</taxon>
        <taxon>Pseudomonadales</taxon>
        <taxon>Pseudomonadaceae</taxon>
        <taxon>Pseudomonas</taxon>
    </lineage>
</organism>
<sequence length="834" mass="95981">MNEPLEALASIVKENEGRSLNEADTRHKVIDFIIHDLLSWPRNRVFHEEHIHGGYADYVFKKANGDDLLFIEAKKEGVFFELPIPHKQGETSCFIQISKLLTDKNIKAAMTQVRTYCFDSGCEFACITNGHEWIFFKSFEKGKKWESLQAFVIRSLSYFEVEYTKAINSFSFVAVNEHATLPTLLNSAHPKDRGVFYPKEKIPSYSHTITANRLAASLRPIASYYFGVITDHDTEFMERCYVSQRDYQSTHEGMRSILHDSLSPYLESHNIQQLDDTGKGGRLGGKLTKNLKNKKQGDVLVLFGGKGAGKSTFIKRLLHHNPPRWLKDHAIIAIVDLLKVPEDKAVIRDLIWASLIVGIDTDNLLSSTRKELVSSLFKDNFEVALKQDLSGLNEHSEAFNIKLNQLVSEWKLDKKYCAKKIVEYWSEKDKGIIVVVDNTDQYSTLIQDFCFSSAQEISKELGCTTLISMREERFYNSKIHGVLDAFQNSGFHISSPRPAEVFKKRLEYTASLLQDSTRREAIIDISDDKFISNCCTYLDILNKTFSNDLSPLNNFLSACAHGDIRLSLDLFRSFLLSGYTNVDEMISAGSWSFQIHQVIKPVMIPTRYFYDENLSDIPNIYQLRSNRNSSHFTSLRILRKLAKTIESSTPSYLSIAELRSYFAEIFNMLEDFEKNMDVLLKHGFVESNNRLDQYTANVDSVKITNYGLYMINELAFYFAYLDLVCTDCGIYSEQTSNYLTEAAKKEYSLFTKGDRVARVQVRLERVEEFINYLKIEEERERDFYSLGMPEEEMFTFKALGNFVPERERVLKSAAKQKPSQPPARKPYKRRQKLK</sequence>
<dbReference type="EMBL" id="PVUH01000013">
    <property type="protein sequence ID" value="PRW90061.1"/>
    <property type="molecule type" value="Genomic_DNA"/>
</dbReference>
<name>A0A120G6E1_PSEFL</name>
<feature type="compositionally biased region" description="Basic residues" evidence="1">
    <location>
        <begin position="825"/>
        <end position="834"/>
    </location>
</feature>
<dbReference type="Gene3D" id="3.40.50.300">
    <property type="entry name" value="P-loop containing nucleotide triphosphate hydrolases"/>
    <property type="match status" value="1"/>
</dbReference>
<evidence type="ECO:0000313" key="3">
    <source>
        <dbReference type="EMBL" id="PRW90061.1"/>
    </source>
</evidence>
<reference evidence="2 4" key="1">
    <citation type="submission" date="2015-05" db="EMBL/GenBank/DDBJ databases">
        <title>A genomic and transcriptomic approach to investigate the blue pigment phenotype in Pseudomonas fluorescens.</title>
        <authorList>
            <person name="Andreani N.A."/>
            <person name="Cardazzo B."/>
        </authorList>
    </citation>
    <scope>NUCLEOTIDE SEQUENCE [LARGE SCALE GENOMIC DNA]</scope>
    <source>
        <strain evidence="2 4">Ps_22</strain>
    </source>
</reference>
<feature type="region of interest" description="Disordered" evidence="1">
    <location>
        <begin position="811"/>
        <end position="834"/>
    </location>
</feature>
<protein>
    <recommendedName>
        <fullName evidence="6">Type I restriction enzyme R protein N-terminal domain-containing protein</fullName>
    </recommendedName>
</protein>
<accession>A0A120G6E1</accession>
<evidence type="ECO:0000313" key="5">
    <source>
        <dbReference type="Proteomes" id="UP000239731"/>
    </source>
</evidence>